<accession>A0A1L9QKQ9</accession>
<dbReference type="EMBL" id="MLAW01000060">
    <property type="protein sequence ID" value="OJJ17374.1"/>
    <property type="molecule type" value="Genomic_DNA"/>
</dbReference>
<evidence type="ECO:0000313" key="2">
    <source>
        <dbReference type="Proteomes" id="UP000183940"/>
    </source>
</evidence>
<dbReference type="AlphaFoldDB" id="A0A1L9QKQ9"/>
<organism evidence="1 2">
    <name type="scientific">Roseofilum reptotaenium AO1-A</name>
    <dbReference type="NCBI Taxonomy" id="1925591"/>
    <lineage>
        <taxon>Bacteria</taxon>
        <taxon>Bacillati</taxon>
        <taxon>Cyanobacteriota</taxon>
        <taxon>Cyanophyceae</taxon>
        <taxon>Desertifilales</taxon>
        <taxon>Desertifilaceae</taxon>
        <taxon>Roseofilum</taxon>
    </lineage>
</organism>
<comment type="caution">
    <text evidence="1">The sequence shown here is derived from an EMBL/GenBank/DDBJ whole genome shotgun (WGS) entry which is preliminary data.</text>
</comment>
<keyword evidence="2" id="KW-1185">Reference proteome</keyword>
<evidence type="ECO:0000313" key="1">
    <source>
        <dbReference type="EMBL" id="OJJ17374.1"/>
    </source>
</evidence>
<reference evidence="1" key="1">
    <citation type="submission" date="2016-10" db="EMBL/GenBank/DDBJ databases">
        <title>CRISPR-Cas defence system in Roseofilum reptotaenium: evidence of a bacteriophage-cyanobacterium arms race in the coral black band disease.</title>
        <authorList>
            <person name="Buerger P."/>
            <person name="Wood-Charlson E.M."/>
            <person name="Weynberg K.D."/>
            <person name="Willis B."/>
            <person name="Van Oppen M.J."/>
        </authorList>
    </citation>
    <scope>NUCLEOTIDE SEQUENCE [LARGE SCALE GENOMIC DNA]</scope>
    <source>
        <strain evidence="1">AO1-A</strain>
    </source>
</reference>
<protein>
    <submittedName>
        <fullName evidence="1">Transcriptional regulator</fullName>
    </submittedName>
</protein>
<dbReference type="STRING" id="1925591.BI308_23035"/>
<name>A0A1L9QKQ9_9CYAN</name>
<dbReference type="SUPFAM" id="SSF50118">
    <property type="entry name" value="Cell growth inhibitor/plasmid maintenance toxic component"/>
    <property type="match status" value="1"/>
</dbReference>
<gene>
    <name evidence="1" type="ORF">BI308_23035</name>
</gene>
<dbReference type="Proteomes" id="UP000183940">
    <property type="component" value="Unassembled WGS sequence"/>
</dbReference>
<proteinExistence type="predicted"/>
<sequence length="113" mass="12582">MQEADVVLTPIPQADGKIKNRPVILLRELPPYKDFLVCGVSPQLNQHVTGFDNIITSNDPDFVTSGLRSYSLIRLGFLAVIPRQQIIGSIGKISPERHQKLLKTLSDYLVNSL</sequence>